<evidence type="ECO:0000256" key="2">
    <source>
        <dbReference type="ARBA" id="ARBA00007441"/>
    </source>
</evidence>
<dbReference type="SUPFAM" id="SSF53383">
    <property type="entry name" value="PLP-dependent transferases"/>
    <property type="match status" value="1"/>
</dbReference>
<dbReference type="GO" id="GO:0030170">
    <property type="term" value="F:pyridoxal phosphate binding"/>
    <property type="evidence" value="ECO:0007669"/>
    <property type="project" value="InterPro"/>
</dbReference>
<dbReference type="STRING" id="1437875.CFRA_03305"/>
<accession>A0A1L7CRK3</accession>
<dbReference type="NCBIfam" id="NF005855">
    <property type="entry name" value="PRK07777.1"/>
    <property type="match status" value="1"/>
</dbReference>
<dbReference type="GO" id="GO:0005737">
    <property type="term" value="C:cytoplasm"/>
    <property type="evidence" value="ECO:0007669"/>
    <property type="project" value="TreeGrafter"/>
</dbReference>
<keyword evidence="5" id="KW-0663">Pyridoxal phosphate</keyword>
<dbReference type="InterPro" id="IPR051326">
    <property type="entry name" value="Kynurenine-oxoglutarate_AT"/>
</dbReference>
<dbReference type="OrthoDB" id="9763453at2"/>
<name>A0A1L7CRK3_9CORY</name>
<dbReference type="Proteomes" id="UP000185434">
    <property type="component" value="Chromosome"/>
</dbReference>
<reference evidence="7 8" key="1">
    <citation type="submission" date="2014-08" db="EMBL/GenBank/DDBJ databases">
        <title>Complete genome sequence of Corynebacterium frankenforstense ST18(T) (=DSM 45800(T)), isolated from raw cow milk.</title>
        <authorList>
            <person name="Ruckert C."/>
            <person name="Albersmeier A."/>
            <person name="Winkler A."/>
            <person name="Lipski A."/>
            <person name="Kalinowski J."/>
        </authorList>
    </citation>
    <scope>NUCLEOTIDE SEQUENCE [LARGE SCALE GENOMIC DNA]</scope>
    <source>
        <strain evidence="7 8">ST18</strain>
    </source>
</reference>
<dbReference type="CDD" id="cd00609">
    <property type="entry name" value="AAT_like"/>
    <property type="match status" value="1"/>
</dbReference>
<comment type="similarity">
    <text evidence="2">Belongs to the class-I pyridoxal-phosphate-dependent aminotransferase family.</text>
</comment>
<dbReference type="Gene3D" id="3.40.640.10">
    <property type="entry name" value="Type I PLP-dependent aspartate aminotransferase-like (Major domain)"/>
    <property type="match status" value="1"/>
</dbReference>
<evidence type="ECO:0000256" key="5">
    <source>
        <dbReference type="ARBA" id="ARBA00022898"/>
    </source>
</evidence>
<dbReference type="AlphaFoldDB" id="A0A1L7CRK3"/>
<feature type="domain" description="Aminotransferase class I/classII large" evidence="6">
    <location>
        <begin position="27"/>
        <end position="377"/>
    </location>
</feature>
<dbReference type="InterPro" id="IPR004839">
    <property type="entry name" value="Aminotransferase_I/II_large"/>
</dbReference>
<dbReference type="InterPro" id="IPR015424">
    <property type="entry name" value="PyrdxlP-dep_Trfase"/>
</dbReference>
<sequence length="385" mass="41464">MTVERLRPFAETVFATMTAKAVEFEAVNLGQGFPDTGGPAAMLERAQREIASGNNQYAPGRGVADLRRAIAAQRARDYGQRFDPDTEVLVTVGATEAIAASVLGLVEPGSEVIVLDPSYDAYGAAVALAGAHLVSVPLVADGASWRIDENALEAAVTDRTAMVIVNSPHNPTGAQLDLAGVARVCVRHDLLALSDEVYEHLLYDARVHRPLALEAGMRERTVTVSSAAKTFSATGWKTGWAMAPAPLLDGVHKAKQFMTFVGATPFQPAVAYALDNEDEWVRGQAESLGRRRTMLANGLEEAGFRVHDSHGTYFLVAELPEAYPGDGVEFCLALPEKAGVAAIPVQVFCADQAPWSRLVRFAFCRREEALREAVKRLKAVDFAQM</sequence>
<evidence type="ECO:0000259" key="6">
    <source>
        <dbReference type="Pfam" id="PF00155"/>
    </source>
</evidence>
<keyword evidence="3 7" id="KW-0032">Aminotransferase</keyword>
<dbReference type="PANTHER" id="PTHR43807">
    <property type="entry name" value="FI04487P"/>
    <property type="match status" value="1"/>
</dbReference>
<protein>
    <submittedName>
        <fullName evidence="7">Aminotransferase</fullName>
    </submittedName>
</protein>
<dbReference type="GO" id="GO:0016212">
    <property type="term" value="F:kynurenine-oxoglutarate transaminase activity"/>
    <property type="evidence" value="ECO:0007669"/>
    <property type="project" value="TreeGrafter"/>
</dbReference>
<gene>
    <name evidence="7" type="ORF">CFRA_03305</name>
</gene>
<keyword evidence="4 7" id="KW-0808">Transferase</keyword>
<evidence type="ECO:0000313" key="8">
    <source>
        <dbReference type="Proteomes" id="UP000185434"/>
    </source>
</evidence>
<proteinExistence type="inferred from homology"/>
<dbReference type="KEGG" id="cfk:CFRA_03305"/>
<comment type="cofactor">
    <cofactor evidence="1">
        <name>pyridoxal 5'-phosphate</name>
        <dbReference type="ChEBI" id="CHEBI:597326"/>
    </cofactor>
</comment>
<dbReference type="PANTHER" id="PTHR43807:SF20">
    <property type="entry name" value="FI04487P"/>
    <property type="match status" value="1"/>
</dbReference>
<dbReference type="FunFam" id="3.40.640.10:FF:000033">
    <property type="entry name" value="Aspartate aminotransferase"/>
    <property type="match status" value="1"/>
</dbReference>
<evidence type="ECO:0000256" key="1">
    <source>
        <dbReference type="ARBA" id="ARBA00001933"/>
    </source>
</evidence>
<dbReference type="Pfam" id="PF00155">
    <property type="entry name" value="Aminotran_1_2"/>
    <property type="match status" value="1"/>
</dbReference>
<evidence type="ECO:0000256" key="3">
    <source>
        <dbReference type="ARBA" id="ARBA00022576"/>
    </source>
</evidence>
<dbReference type="InterPro" id="IPR015421">
    <property type="entry name" value="PyrdxlP-dep_Trfase_major"/>
</dbReference>
<dbReference type="RefSeq" id="WP_075663439.1">
    <property type="nucleotide sequence ID" value="NZ_CP009247.1"/>
</dbReference>
<evidence type="ECO:0000313" key="7">
    <source>
        <dbReference type="EMBL" id="APT88462.1"/>
    </source>
</evidence>
<evidence type="ECO:0000256" key="4">
    <source>
        <dbReference type="ARBA" id="ARBA00022679"/>
    </source>
</evidence>
<dbReference type="Gene3D" id="3.90.1150.10">
    <property type="entry name" value="Aspartate Aminotransferase, domain 1"/>
    <property type="match status" value="1"/>
</dbReference>
<dbReference type="InterPro" id="IPR015422">
    <property type="entry name" value="PyrdxlP-dep_Trfase_small"/>
</dbReference>
<organism evidence="7 8">
    <name type="scientific">Corynebacterium frankenforstense DSM 45800</name>
    <dbReference type="NCBI Taxonomy" id="1437875"/>
    <lineage>
        <taxon>Bacteria</taxon>
        <taxon>Bacillati</taxon>
        <taxon>Actinomycetota</taxon>
        <taxon>Actinomycetes</taxon>
        <taxon>Mycobacteriales</taxon>
        <taxon>Corynebacteriaceae</taxon>
        <taxon>Corynebacterium</taxon>
    </lineage>
</organism>
<dbReference type="EMBL" id="CP009247">
    <property type="protein sequence ID" value="APT88462.1"/>
    <property type="molecule type" value="Genomic_DNA"/>
</dbReference>
<keyword evidence="8" id="KW-1185">Reference proteome</keyword>